<comment type="caution">
    <text evidence="13">The sequence shown here is derived from an EMBL/GenBank/DDBJ whole genome shotgun (WGS) entry which is preliminary data.</text>
</comment>
<dbReference type="GO" id="GO:0006508">
    <property type="term" value="P:proteolysis"/>
    <property type="evidence" value="ECO:0007669"/>
    <property type="project" value="UniProtKB-KW"/>
</dbReference>
<dbReference type="InterPro" id="IPR025660">
    <property type="entry name" value="Pept_his_AS"/>
</dbReference>
<dbReference type="EC" id="3.4.22.40" evidence="2"/>
<evidence type="ECO:0000256" key="6">
    <source>
        <dbReference type="ARBA" id="ARBA00022807"/>
    </source>
</evidence>
<dbReference type="PANTHER" id="PTHR10363:SF2">
    <property type="entry name" value="BLEOMYCIN HYDROLASE"/>
    <property type="match status" value="1"/>
</dbReference>
<gene>
    <name evidence="13" type="ORF">GOMPHAMPRED_003435</name>
</gene>
<keyword evidence="4" id="KW-0645">Protease</keyword>
<evidence type="ECO:0000313" key="13">
    <source>
        <dbReference type="EMBL" id="CAF9923737.1"/>
    </source>
</evidence>
<reference evidence="13" key="1">
    <citation type="submission" date="2021-03" db="EMBL/GenBank/DDBJ databases">
        <authorList>
            <person name="Tagirdzhanova G."/>
        </authorList>
    </citation>
    <scope>NUCLEOTIDE SEQUENCE</scope>
</reference>
<dbReference type="AlphaFoldDB" id="A0A8H3ID78"/>
<dbReference type="CDD" id="cd00585">
    <property type="entry name" value="Peptidase_C1B"/>
    <property type="match status" value="1"/>
</dbReference>
<evidence type="ECO:0000256" key="7">
    <source>
        <dbReference type="ARBA" id="ARBA00025347"/>
    </source>
</evidence>
<dbReference type="InterPro" id="IPR000169">
    <property type="entry name" value="Pept_cys_AS"/>
</dbReference>
<dbReference type="EMBL" id="CAJPDQ010000020">
    <property type="protein sequence ID" value="CAF9923737.1"/>
    <property type="molecule type" value="Genomic_DNA"/>
</dbReference>
<keyword evidence="14" id="KW-1185">Reference proteome</keyword>
<comment type="function">
    <text evidence="7">The normal physiological role of the enzyme is unknown, but it is not essential for the viability of yeast cells. Has aminopeptidase activity, shortening substrate peptides sequentially by 1 amino acid. Has bleomycin hydrolase activity, which can protect the cell from the toxic effects of bleomycin. Has homocysteine-thiolactonase activity, protecting the cell against homocysteine toxicity. Acts as a repressor in the GAL4 regulatory system, but this does not require either the peptidase or nucleic acid-binding activities.</text>
</comment>
<evidence type="ECO:0000256" key="5">
    <source>
        <dbReference type="ARBA" id="ARBA00022801"/>
    </source>
</evidence>
<evidence type="ECO:0000256" key="1">
    <source>
        <dbReference type="ARBA" id="ARBA00000423"/>
    </source>
</evidence>
<dbReference type="GO" id="GO:0004197">
    <property type="term" value="F:cysteine-type endopeptidase activity"/>
    <property type="evidence" value="ECO:0007669"/>
    <property type="project" value="UniProtKB-EC"/>
</dbReference>
<evidence type="ECO:0000256" key="12">
    <source>
        <dbReference type="ARBA" id="ARBA00032353"/>
    </source>
</evidence>
<dbReference type="InterPro" id="IPR004134">
    <property type="entry name" value="Peptidase_C1B"/>
</dbReference>
<evidence type="ECO:0000256" key="11">
    <source>
        <dbReference type="ARBA" id="ARBA00031859"/>
    </source>
</evidence>
<evidence type="ECO:0000256" key="8">
    <source>
        <dbReference type="ARBA" id="ARBA00026080"/>
    </source>
</evidence>
<organism evidence="13 14">
    <name type="scientific">Gomphillus americanus</name>
    <dbReference type="NCBI Taxonomy" id="1940652"/>
    <lineage>
        <taxon>Eukaryota</taxon>
        <taxon>Fungi</taxon>
        <taxon>Dikarya</taxon>
        <taxon>Ascomycota</taxon>
        <taxon>Pezizomycotina</taxon>
        <taxon>Lecanoromycetes</taxon>
        <taxon>OSLEUM clade</taxon>
        <taxon>Ostropomycetidae</taxon>
        <taxon>Ostropales</taxon>
        <taxon>Graphidaceae</taxon>
        <taxon>Gomphilloideae</taxon>
        <taxon>Gomphillus</taxon>
    </lineage>
</organism>
<dbReference type="Pfam" id="PF03051">
    <property type="entry name" value="Peptidase_C1_2"/>
    <property type="match status" value="1"/>
</dbReference>
<dbReference type="SUPFAM" id="SSF54001">
    <property type="entry name" value="Cysteine proteinases"/>
    <property type="match status" value="1"/>
</dbReference>
<dbReference type="OrthoDB" id="2666448at2759"/>
<evidence type="ECO:0000256" key="2">
    <source>
        <dbReference type="ARBA" id="ARBA00012465"/>
    </source>
</evidence>
<name>A0A8H3ID78_9LECA</name>
<keyword evidence="5" id="KW-0378">Hydrolase</keyword>
<dbReference type="GO" id="GO:0043418">
    <property type="term" value="P:homocysteine catabolic process"/>
    <property type="evidence" value="ECO:0007669"/>
    <property type="project" value="TreeGrafter"/>
</dbReference>
<protein>
    <recommendedName>
        <fullName evidence="3">Cysteine proteinase 1, mitochondrial</fullName>
        <ecNumber evidence="2">3.4.22.40</ecNumber>
    </recommendedName>
    <alternativeName>
        <fullName evidence="9">Bleomycin hydrolase</fullName>
    </alternativeName>
    <alternativeName>
        <fullName evidence="12">Homocysteine-thiolactonase</fullName>
    </alternativeName>
    <alternativeName>
        <fullName evidence="10">Leucine aminopeptidase 3</fullName>
    </alternativeName>
    <alternativeName>
        <fullName evidence="11">Y3</fullName>
    </alternativeName>
</protein>
<dbReference type="GO" id="GO:0009636">
    <property type="term" value="P:response to toxic substance"/>
    <property type="evidence" value="ECO:0007669"/>
    <property type="project" value="TreeGrafter"/>
</dbReference>
<proteinExistence type="predicted"/>
<evidence type="ECO:0000313" key="14">
    <source>
        <dbReference type="Proteomes" id="UP000664169"/>
    </source>
</evidence>
<comment type="catalytic activity">
    <reaction evidence="1">
        <text>Inactivates bleomycin B2 (a cytotoxic glycometallopeptide) by hydrolysis of a carboxyamide bond of beta-aminoalanine, but also shows general aminopeptidase activity. The specificity varies somewhat with source, but amino acid arylamides of Met, Leu and Ala are preferred.</text>
        <dbReference type="EC" id="3.4.22.40"/>
    </reaction>
</comment>
<dbReference type="InterPro" id="IPR038765">
    <property type="entry name" value="Papain-like_cys_pep_sf"/>
</dbReference>
<dbReference type="GO" id="GO:0005737">
    <property type="term" value="C:cytoplasm"/>
    <property type="evidence" value="ECO:0007669"/>
    <property type="project" value="TreeGrafter"/>
</dbReference>
<evidence type="ECO:0000256" key="4">
    <source>
        <dbReference type="ARBA" id="ARBA00022670"/>
    </source>
</evidence>
<dbReference type="PANTHER" id="PTHR10363">
    <property type="entry name" value="BLEOMYCIN HYDROLASE"/>
    <property type="match status" value="1"/>
</dbReference>
<dbReference type="PROSITE" id="PS00139">
    <property type="entry name" value="THIOL_PROTEASE_CYS"/>
    <property type="match status" value="1"/>
</dbReference>
<evidence type="ECO:0000256" key="3">
    <source>
        <dbReference type="ARBA" id="ARBA00016900"/>
    </source>
</evidence>
<evidence type="ECO:0000256" key="10">
    <source>
        <dbReference type="ARBA" id="ARBA00031564"/>
    </source>
</evidence>
<comment type="subunit">
    <text evidence="8">Homohexamer. Binds to nucleic acids. Binds single-stranded DNA and RNA with higher affinity than double-stranded DNA.</text>
</comment>
<dbReference type="GO" id="GO:0070005">
    <property type="term" value="F:cysteine-type aminopeptidase activity"/>
    <property type="evidence" value="ECO:0007669"/>
    <property type="project" value="InterPro"/>
</dbReference>
<dbReference type="PROSITE" id="PS00639">
    <property type="entry name" value="THIOL_PROTEASE_HIS"/>
    <property type="match status" value="1"/>
</dbReference>
<dbReference type="Gene3D" id="3.90.70.10">
    <property type="entry name" value="Cysteine proteinases"/>
    <property type="match status" value="1"/>
</dbReference>
<dbReference type="Proteomes" id="UP000664169">
    <property type="component" value="Unassembled WGS sequence"/>
</dbReference>
<evidence type="ECO:0000256" key="9">
    <source>
        <dbReference type="ARBA" id="ARBA00030627"/>
    </source>
</evidence>
<sequence length="552" mass="62437">MSELSQYEALLARAKEMRLDYTATEEGYVFLEDQDEEPQGKYMSDIIILHPLTIIATSDDNRQPDGPRALSIPIAATTNWTSNVLSDSKNRLTLSALAKNDIPAVLTSRAKVMHTPQTFNVLIPIEGAPITNQRASGRCWLFASTNVFRVALMKRYNLKEFELSQAWLFFWDKLEKANWFLENVIDLAREEELDGRLMQELLKAPVSDGGQWDMVAAIVQKYGLVPQNLYPDSYSAMNSSTMGRLITSKLREDAIKLRRIVALHLPTSKVSLSAKLTEAKTNMLADVHRILTLMLGPPPPPNKKFTWSYYDADGRFHSEDNHTPITFADQLSDVSCRLANHGTDMHKLFSLVHDPRNPYYNLLTVDRLGNVMPTPKPDENPNFTQIRYVNVPISVLKKACITMLKEEHPIFFGCDVGKSSSSSLGIMAHNLLDYKLGFNVTLGLNKASRLQVGESAMTHAMVLTGVHVETVETTDILTGKKRREEQSIRWRVENSWGDSAGEKGWFVMDDEWFSEWVYQAVVDPRYVSKEIRDVLDKEPIVLPLWDPMGALA</sequence>
<accession>A0A8H3ID78</accession>
<keyword evidence="6" id="KW-0788">Thiol protease</keyword>